<reference evidence="1" key="1">
    <citation type="submission" date="2023-08" db="EMBL/GenBank/DDBJ databases">
        <title>Functional and genomic diversity of the sorghum phyllosphere microbiome.</title>
        <authorList>
            <person name="Shade A."/>
        </authorList>
    </citation>
    <scope>NUCLEOTIDE SEQUENCE</scope>
    <source>
        <strain evidence="1">SORGH_AS_0885</strain>
    </source>
</reference>
<evidence type="ECO:0000313" key="2">
    <source>
        <dbReference type="Proteomes" id="UP001261666"/>
    </source>
</evidence>
<evidence type="ECO:0000313" key="1">
    <source>
        <dbReference type="EMBL" id="MDR6210998.1"/>
    </source>
</evidence>
<comment type="caution">
    <text evidence="1">The sequence shown here is derived from an EMBL/GenBank/DDBJ whole genome shotgun (WGS) entry which is preliminary data.</text>
</comment>
<keyword evidence="2" id="KW-1185">Reference proteome</keyword>
<accession>A0ACC6IJZ7</accession>
<organism evidence="1 2">
    <name type="scientific">Nocardioides zeae</name>
    <dbReference type="NCBI Taxonomy" id="1457234"/>
    <lineage>
        <taxon>Bacteria</taxon>
        <taxon>Bacillati</taxon>
        <taxon>Actinomycetota</taxon>
        <taxon>Actinomycetes</taxon>
        <taxon>Propionibacteriales</taxon>
        <taxon>Nocardioidaceae</taxon>
        <taxon>Nocardioides</taxon>
    </lineage>
</organism>
<dbReference type="EMBL" id="JAVIZJ010000007">
    <property type="protein sequence ID" value="MDR6210998.1"/>
    <property type="molecule type" value="Genomic_DNA"/>
</dbReference>
<gene>
    <name evidence="1" type="ORF">QE364_002717</name>
</gene>
<protein>
    <submittedName>
        <fullName evidence="1">Glycosyltransferase involved in cell wall biosynthesis</fullName>
    </submittedName>
</protein>
<name>A0ACC6IJZ7_9ACTN</name>
<dbReference type="Proteomes" id="UP001261666">
    <property type="component" value="Unassembled WGS sequence"/>
</dbReference>
<sequence length="346" mass="37366">MKVVHFGNDAGGQGGVASVIRNHLTRELSQVEFDAVSTYNPNGSNRLVRSLPFLRAIQQVTTLRVGAIVHVHLSNRGSYLREGSIVLLAGLRRLPTVITLHGSGVQSAGRGWRTLLVLITRIARRTHVLDRSVLGLLKLPPERAIFIPNDVREEEERVRATGDDPVSFVFVGEVGWRKGADLLFEAWGRLVDEPLMKQATLTVVGPSNGSVDVPDLPRMVCVGAADPGQVRASLLSADVLVLPSRGEAFPMAVCEALMASCAVIGSDAGAMSSLLPAAGQTVLEGLEVLILERALLEHVGDRGFLRARQTAAYAFARENLGRHSVSLQWYSVYEDILARGARDSSN</sequence>
<proteinExistence type="predicted"/>